<dbReference type="Proteomes" id="UP001475781">
    <property type="component" value="Chromosome"/>
</dbReference>
<feature type="chain" id="PRO_5047314783" description="Lipoprotein" evidence="1">
    <location>
        <begin position="27"/>
        <end position="146"/>
    </location>
</feature>
<dbReference type="PROSITE" id="PS51257">
    <property type="entry name" value="PROKAR_LIPOPROTEIN"/>
    <property type="match status" value="1"/>
</dbReference>
<keyword evidence="3" id="KW-1185">Reference proteome</keyword>
<dbReference type="RefSeq" id="WP_205422302.1">
    <property type="nucleotide sequence ID" value="NZ_CP101118.1"/>
</dbReference>
<evidence type="ECO:0000313" key="2">
    <source>
        <dbReference type="EMBL" id="WZF90517.1"/>
    </source>
</evidence>
<evidence type="ECO:0000256" key="1">
    <source>
        <dbReference type="SAM" id="SignalP"/>
    </source>
</evidence>
<keyword evidence="1" id="KW-0732">Signal</keyword>
<gene>
    <name evidence="2" type="ORF">NLK58_10140</name>
</gene>
<protein>
    <recommendedName>
        <fullName evidence="4">Lipoprotein</fullName>
    </recommendedName>
</protein>
<reference evidence="2 3" key="1">
    <citation type="submission" date="2022-07" db="EMBL/GenBank/DDBJ databases">
        <title>A copper resistant bacterium isolated from sediment samples of deep sea hydrothermal areas.</title>
        <authorList>
            <person name="Zeng X."/>
        </authorList>
    </citation>
    <scope>NUCLEOTIDE SEQUENCE [LARGE SCALE GENOMIC DNA]</scope>
    <source>
        <strain evidence="3">CuT 6</strain>
    </source>
</reference>
<dbReference type="EMBL" id="CP101118">
    <property type="protein sequence ID" value="WZF90517.1"/>
    <property type="molecule type" value="Genomic_DNA"/>
</dbReference>
<evidence type="ECO:0000313" key="3">
    <source>
        <dbReference type="Proteomes" id="UP001475781"/>
    </source>
</evidence>
<name>A0ABZ2W7G3_9GAMM</name>
<organism evidence="2 3">
    <name type="scientific">Marinobacter metalliresistant</name>
    <dbReference type="NCBI Taxonomy" id="2961995"/>
    <lineage>
        <taxon>Bacteria</taxon>
        <taxon>Pseudomonadati</taxon>
        <taxon>Pseudomonadota</taxon>
        <taxon>Gammaproteobacteria</taxon>
        <taxon>Pseudomonadales</taxon>
        <taxon>Marinobacteraceae</taxon>
        <taxon>Marinobacter</taxon>
    </lineage>
</organism>
<accession>A0ABZ2W7G3</accession>
<feature type="signal peptide" evidence="1">
    <location>
        <begin position="1"/>
        <end position="26"/>
    </location>
</feature>
<proteinExistence type="predicted"/>
<evidence type="ECO:0008006" key="4">
    <source>
        <dbReference type="Google" id="ProtNLM"/>
    </source>
</evidence>
<sequence>MILSRSKGVVLSVVLSVLMISGCATPLSSGQKQEYRGYQAKGLAVEEKNPGAAAALGILPGFGSFYVREYGAGVVNLLLWPASILWDPMSGYQGAQSINYYATKQKIDQLKDKEITQLEDQLMMETIDNREYVSAKREIDNKYSAY</sequence>